<dbReference type="InterPro" id="IPR050983">
    <property type="entry name" value="GST_Omega/HSP26"/>
</dbReference>
<dbReference type="SUPFAM" id="SSF47616">
    <property type="entry name" value="GST C-terminal domain-like"/>
    <property type="match status" value="1"/>
</dbReference>
<dbReference type="InterPro" id="IPR010987">
    <property type="entry name" value="Glutathione-S-Trfase_C-like"/>
</dbReference>
<sequence length="151" mass="17466">MPTDPLGRARQRIWADHVSKKCVPPFYDYLMHDKDTAATDFRDAIYTLTQEMDADGPFFDGSMYGLVDIMLTPFVDRLDILKHFRGFELPPLSADPTWERFHRWWAAVSSRPSYLATRADRQRLLDHYVKYAENTAKTQVAEAVRAGKVLP</sequence>
<dbReference type="PROSITE" id="PS50405">
    <property type="entry name" value="GST_CTER"/>
    <property type="match status" value="1"/>
</dbReference>
<dbReference type="OrthoDB" id="4951845at2759"/>
<feature type="domain" description="GST C-terminal" evidence="1">
    <location>
        <begin position="4"/>
        <end position="140"/>
    </location>
</feature>
<dbReference type="GO" id="GO:0005737">
    <property type="term" value="C:cytoplasm"/>
    <property type="evidence" value="ECO:0007669"/>
    <property type="project" value="TreeGrafter"/>
</dbReference>
<name>A0A0G4EWV1_VITBC</name>
<gene>
    <name evidence="2" type="ORF">Vbra_20940</name>
</gene>
<evidence type="ECO:0000313" key="3">
    <source>
        <dbReference type="Proteomes" id="UP000041254"/>
    </source>
</evidence>
<organism evidence="2 3">
    <name type="scientific">Vitrella brassicaformis (strain CCMP3155)</name>
    <dbReference type="NCBI Taxonomy" id="1169540"/>
    <lineage>
        <taxon>Eukaryota</taxon>
        <taxon>Sar</taxon>
        <taxon>Alveolata</taxon>
        <taxon>Colpodellida</taxon>
        <taxon>Vitrellaceae</taxon>
        <taxon>Vitrella</taxon>
    </lineage>
</organism>
<evidence type="ECO:0000313" key="2">
    <source>
        <dbReference type="EMBL" id="CEM02554.1"/>
    </source>
</evidence>
<protein>
    <recommendedName>
        <fullName evidence="1">GST C-terminal domain-containing protein</fullName>
    </recommendedName>
</protein>
<proteinExistence type="predicted"/>
<accession>A0A0G4EWV1</accession>
<dbReference type="PhylomeDB" id="A0A0G4EWV1"/>
<dbReference type="STRING" id="1169540.A0A0G4EWV1"/>
<keyword evidence="3" id="KW-1185">Reference proteome</keyword>
<dbReference type="Pfam" id="PF13410">
    <property type="entry name" value="GST_C_2"/>
    <property type="match status" value="1"/>
</dbReference>
<dbReference type="VEuPathDB" id="CryptoDB:Vbra_20940"/>
<dbReference type="Proteomes" id="UP000041254">
    <property type="component" value="Unassembled WGS sequence"/>
</dbReference>
<dbReference type="PANTHER" id="PTHR43968">
    <property type="match status" value="1"/>
</dbReference>
<dbReference type="Gene3D" id="1.20.1050.10">
    <property type="match status" value="1"/>
</dbReference>
<dbReference type="EMBL" id="CDMY01000329">
    <property type="protein sequence ID" value="CEM02554.1"/>
    <property type="molecule type" value="Genomic_DNA"/>
</dbReference>
<dbReference type="InParanoid" id="A0A0G4EWV1"/>
<evidence type="ECO:0000259" key="1">
    <source>
        <dbReference type="PROSITE" id="PS50405"/>
    </source>
</evidence>
<dbReference type="AlphaFoldDB" id="A0A0G4EWV1"/>
<dbReference type="InterPro" id="IPR036282">
    <property type="entry name" value="Glutathione-S-Trfase_C_sf"/>
</dbReference>
<reference evidence="2 3" key="1">
    <citation type="submission" date="2014-11" db="EMBL/GenBank/DDBJ databases">
        <authorList>
            <person name="Zhu J."/>
            <person name="Qi W."/>
            <person name="Song R."/>
        </authorList>
    </citation>
    <scope>NUCLEOTIDE SEQUENCE [LARGE SCALE GENOMIC DNA]</scope>
</reference>
<dbReference type="PANTHER" id="PTHR43968:SF6">
    <property type="entry name" value="GLUTATHIONE S-TRANSFERASE OMEGA"/>
    <property type="match status" value="1"/>
</dbReference>